<reference evidence="1 2" key="1">
    <citation type="submission" date="2019-12" db="EMBL/GenBank/DDBJ databases">
        <authorList>
            <person name="Alioto T."/>
            <person name="Alioto T."/>
            <person name="Gomez Garrido J."/>
        </authorList>
    </citation>
    <scope>NUCLEOTIDE SEQUENCE [LARGE SCALE GENOMIC DNA]</scope>
</reference>
<sequence>MDLKDLLRLAICNAYERLRAVACINIIVALLLWHHRCKVILSSSDLHAVPIHHAAILCVIQIVGAASCRDPKHGGHQLMKMVLSALVF</sequence>
<gene>
    <name evidence="1" type="ORF">OLEA9_A109587</name>
</gene>
<dbReference type="EMBL" id="CACTIH010009555">
    <property type="protein sequence ID" value="CAA3032298.1"/>
    <property type="molecule type" value="Genomic_DNA"/>
</dbReference>
<dbReference type="Gramene" id="OE9A109587T1">
    <property type="protein sequence ID" value="OE9A109587C1"/>
    <property type="gene ID" value="OE9A109587"/>
</dbReference>
<dbReference type="Proteomes" id="UP000594638">
    <property type="component" value="Unassembled WGS sequence"/>
</dbReference>
<comment type="caution">
    <text evidence="1">The sequence shown here is derived from an EMBL/GenBank/DDBJ whole genome shotgun (WGS) entry which is preliminary data.</text>
</comment>
<keyword evidence="2" id="KW-1185">Reference proteome</keyword>
<organism evidence="1 2">
    <name type="scientific">Olea europaea subsp. europaea</name>
    <dbReference type="NCBI Taxonomy" id="158383"/>
    <lineage>
        <taxon>Eukaryota</taxon>
        <taxon>Viridiplantae</taxon>
        <taxon>Streptophyta</taxon>
        <taxon>Embryophyta</taxon>
        <taxon>Tracheophyta</taxon>
        <taxon>Spermatophyta</taxon>
        <taxon>Magnoliopsida</taxon>
        <taxon>eudicotyledons</taxon>
        <taxon>Gunneridae</taxon>
        <taxon>Pentapetalae</taxon>
        <taxon>asterids</taxon>
        <taxon>lamiids</taxon>
        <taxon>Lamiales</taxon>
        <taxon>Oleaceae</taxon>
        <taxon>Oleeae</taxon>
        <taxon>Olea</taxon>
    </lineage>
</organism>
<evidence type="ECO:0000313" key="2">
    <source>
        <dbReference type="Proteomes" id="UP000594638"/>
    </source>
</evidence>
<name>A0A8S0VKQ9_OLEEU</name>
<evidence type="ECO:0000313" key="1">
    <source>
        <dbReference type="EMBL" id="CAA3032298.1"/>
    </source>
</evidence>
<protein>
    <submittedName>
        <fullName evidence="1">Uncharacterized protein</fullName>
    </submittedName>
</protein>
<proteinExistence type="predicted"/>
<dbReference type="AlphaFoldDB" id="A0A8S0VKQ9"/>
<accession>A0A8S0VKQ9</accession>